<accession>A0ABT0MC13</accession>
<keyword evidence="2" id="KW-1185">Reference proteome</keyword>
<sequence length="86" mass="9955">MQNTLITISEILNEDWFTEWELEGVELDSADQWLLIFEDVGYLNKMTESVYIYHDPAIKQKLLSAPKRHALWKKFGSVGVKNNTPG</sequence>
<evidence type="ECO:0000313" key="1">
    <source>
        <dbReference type="EMBL" id="MCL1631819.1"/>
    </source>
</evidence>
<name>A0ABT0MC13_9BACL</name>
<protein>
    <submittedName>
        <fullName evidence="1">Uncharacterized protein</fullName>
    </submittedName>
</protein>
<gene>
    <name evidence="1" type="ORF">M3N64_07630</name>
</gene>
<organism evidence="1 2">
    <name type="scientific">Sporolactobacillus mangiferae</name>
    <dbReference type="NCBI Taxonomy" id="2940498"/>
    <lineage>
        <taxon>Bacteria</taxon>
        <taxon>Bacillati</taxon>
        <taxon>Bacillota</taxon>
        <taxon>Bacilli</taxon>
        <taxon>Bacillales</taxon>
        <taxon>Sporolactobacillaceae</taxon>
        <taxon>Sporolactobacillus</taxon>
    </lineage>
</organism>
<dbReference type="EMBL" id="JAMAST010000006">
    <property type="protein sequence ID" value="MCL1631819.1"/>
    <property type="molecule type" value="Genomic_DNA"/>
</dbReference>
<dbReference type="RefSeq" id="WP_249100546.1">
    <property type="nucleotide sequence ID" value="NZ_JAMAST010000006.1"/>
</dbReference>
<dbReference type="Proteomes" id="UP001203004">
    <property type="component" value="Unassembled WGS sequence"/>
</dbReference>
<reference evidence="1 2" key="1">
    <citation type="submission" date="2022-05" db="EMBL/GenBank/DDBJ databases">
        <title>Sporolactobacillus sp nov CPB3-1, isolated from tree bark (Mangifera indica L.).</title>
        <authorList>
            <person name="Phuengjayaem S."/>
            <person name="Tanasupawat S."/>
        </authorList>
    </citation>
    <scope>NUCLEOTIDE SEQUENCE [LARGE SCALE GENOMIC DNA]</scope>
    <source>
        <strain evidence="1 2">CPB3-1</strain>
    </source>
</reference>
<comment type="caution">
    <text evidence="1">The sequence shown here is derived from an EMBL/GenBank/DDBJ whole genome shotgun (WGS) entry which is preliminary data.</text>
</comment>
<proteinExistence type="predicted"/>
<evidence type="ECO:0000313" key="2">
    <source>
        <dbReference type="Proteomes" id="UP001203004"/>
    </source>
</evidence>